<evidence type="ECO:0000313" key="1">
    <source>
        <dbReference type="EMBL" id="RCV20421.1"/>
    </source>
</evidence>
<sequence length="110" mass="11898">MCHHDVAGVVQLFDGYGDGSWRFFRCPYGLETAAMRSGSILHFLSQPKITSTTSSARSLTSSAVIIAGDLICTDSWCKCPYHHYKDCPPSPPSFGGAGYYEVGPSQLSQS</sequence>
<dbReference type="OrthoDB" id="708528at2759"/>
<reference evidence="1" key="2">
    <citation type="submission" date="2015-07" db="EMBL/GenBank/DDBJ databases">
        <authorList>
            <person name="Noorani M."/>
        </authorList>
    </citation>
    <scope>NUCLEOTIDE SEQUENCE</scope>
    <source>
        <strain evidence="1">Yugu1</strain>
    </source>
</reference>
<gene>
    <name evidence="1" type="ORF">SETIT_4G054500v2</name>
</gene>
<proteinExistence type="predicted"/>
<name>A0A368QR43_SETIT</name>
<reference evidence="1" key="1">
    <citation type="journal article" date="2012" name="Nat. Biotechnol.">
        <title>Reference genome sequence of the model plant Setaria.</title>
        <authorList>
            <person name="Bennetzen J.L."/>
            <person name="Schmutz J."/>
            <person name="Wang H."/>
            <person name="Percifield R."/>
            <person name="Hawkins J."/>
            <person name="Pontaroli A.C."/>
            <person name="Estep M."/>
            <person name="Feng L."/>
            <person name="Vaughn J.N."/>
            <person name="Grimwood J."/>
            <person name="Jenkins J."/>
            <person name="Barry K."/>
            <person name="Lindquist E."/>
            <person name="Hellsten U."/>
            <person name="Deshpande S."/>
            <person name="Wang X."/>
            <person name="Wu X."/>
            <person name="Mitros T."/>
            <person name="Triplett J."/>
            <person name="Yang X."/>
            <person name="Ye C.Y."/>
            <person name="Mauro-Herrera M."/>
            <person name="Wang L."/>
            <person name="Li P."/>
            <person name="Sharma M."/>
            <person name="Sharma R."/>
            <person name="Ronald P.C."/>
            <person name="Panaud O."/>
            <person name="Kellogg E.A."/>
            <person name="Brutnell T.P."/>
            <person name="Doust A.N."/>
            <person name="Tuskan G.A."/>
            <person name="Rokhsar D."/>
            <person name="Devos K.M."/>
        </authorList>
    </citation>
    <scope>NUCLEOTIDE SEQUENCE [LARGE SCALE GENOMIC DNA]</scope>
    <source>
        <strain evidence="1">Yugu1</strain>
    </source>
</reference>
<dbReference type="EMBL" id="CM003531">
    <property type="protein sequence ID" value="RCV20421.1"/>
    <property type="molecule type" value="Genomic_DNA"/>
</dbReference>
<dbReference type="AlphaFoldDB" id="A0A368QR43"/>
<accession>A0A368QR43</accession>
<organism evidence="1">
    <name type="scientific">Setaria italica</name>
    <name type="common">Foxtail millet</name>
    <name type="synonym">Panicum italicum</name>
    <dbReference type="NCBI Taxonomy" id="4555"/>
    <lineage>
        <taxon>Eukaryota</taxon>
        <taxon>Viridiplantae</taxon>
        <taxon>Streptophyta</taxon>
        <taxon>Embryophyta</taxon>
        <taxon>Tracheophyta</taxon>
        <taxon>Spermatophyta</taxon>
        <taxon>Magnoliopsida</taxon>
        <taxon>Liliopsida</taxon>
        <taxon>Poales</taxon>
        <taxon>Poaceae</taxon>
        <taxon>PACMAD clade</taxon>
        <taxon>Panicoideae</taxon>
        <taxon>Panicodae</taxon>
        <taxon>Paniceae</taxon>
        <taxon>Cenchrinae</taxon>
        <taxon>Setaria</taxon>
    </lineage>
</organism>
<protein>
    <submittedName>
        <fullName evidence="1">Uncharacterized protein</fullName>
    </submittedName>
</protein>